<dbReference type="GO" id="GO:0009409">
    <property type="term" value="P:response to cold"/>
    <property type="evidence" value="ECO:0007669"/>
    <property type="project" value="TreeGrafter"/>
</dbReference>
<evidence type="ECO:0000256" key="1">
    <source>
        <dbReference type="ARBA" id="ARBA00022737"/>
    </source>
</evidence>
<dbReference type="PANTHER" id="PTHR10502">
    <property type="entry name" value="ANNEXIN"/>
    <property type="match status" value="1"/>
</dbReference>
<keyword evidence="6" id="KW-1185">Reference proteome</keyword>
<dbReference type="SUPFAM" id="SSF47874">
    <property type="entry name" value="Annexin"/>
    <property type="match status" value="1"/>
</dbReference>
<dbReference type="FunFam" id="1.10.220.10:FF:000002">
    <property type="entry name" value="Annexin"/>
    <property type="match status" value="1"/>
</dbReference>
<dbReference type="Gene3D" id="1.10.220.10">
    <property type="entry name" value="Annexin"/>
    <property type="match status" value="4"/>
</dbReference>
<organism evidence="5 6">
    <name type="scientific">Rhododendron simsii</name>
    <name type="common">Sims's rhododendron</name>
    <dbReference type="NCBI Taxonomy" id="118357"/>
    <lineage>
        <taxon>Eukaryota</taxon>
        <taxon>Viridiplantae</taxon>
        <taxon>Streptophyta</taxon>
        <taxon>Embryophyta</taxon>
        <taxon>Tracheophyta</taxon>
        <taxon>Spermatophyta</taxon>
        <taxon>Magnoliopsida</taxon>
        <taxon>eudicotyledons</taxon>
        <taxon>Gunneridae</taxon>
        <taxon>Pentapetalae</taxon>
        <taxon>asterids</taxon>
        <taxon>Ericales</taxon>
        <taxon>Ericaceae</taxon>
        <taxon>Ericoideae</taxon>
        <taxon>Rhodoreae</taxon>
        <taxon>Rhododendron</taxon>
    </lineage>
</organism>
<dbReference type="GO" id="GO:0005886">
    <property type="term" value="C:plasma membrane"/>
    <property type="evidence" value="ECO:0007669"/>
    <property type="project" value="TreeGrafter"/>
</dbReference>
<dbReference type="EMBL" id="WJXA01000003">
    <property type="protein sequence ID" value="KAF7147673.1"/>
    <property type="molecule type" value="Genomic_DNA"/>
</dbReference>
<dbReference type="Pfam" id="PF00191">
    <property type="entry name" value="Annexin"/>
    <property type="match status" value="3"/>
</dbReference>
<dbReference type="GO" id="GO:0005544">
    <property type="term" value="F:calcium-dependent phospholipid binding"/>
    <property type="evidence" value="ECO:0007669"/>
    <property type="project" value="UniProtKB-KW"/>
</dbReference>
<proteinExistence type="predicted"/>
<evidence type="ECO:0000313" key="6">
    <source>
        <dbReference type="Proteomes" id="UP000626092"/>
    </source>
</evidence>
<accession>A0A834LUS9</accession>
<evidence type="ECO:0000313" key="5">
    <source>
        <dbReference type="EMBL" id="KAF7147673.1"/>
    </source>
</evidence>
<dbReference type="OrthoDB" id="37886at2759"/>
<dbReference type="GO" id="GO:0001786">
    <property type="term" value="F:phosphatidylserine binding"/>
    <property type="evidence" value="ECO:0007669"/>
    <property type="project" value="TreeGrafter"/>
</dbReference>
<sequence>MAATINLACESDCKEIHESIGNLSHLTQALATKSQIQRTQIREKYKEMYGEDLINCLRMRTTQLAKSEGNELGESSSAAAGSALALWMLDPVERDAVVAREALDQKSEITNFRALIEMFVGRKSSHVVLIKQVYQVRFGRVIDQDILCIEPPHDPYKKILVALVASHKAHHADLSQHIAKCDARRLYQTGEGRAGAIDEAVVLELLSKRSIPQLNLTFSTYKHIYGHDYAKSLKNENYGEFEDALDVVVKCIYNPPKYYAQTLYGSIKGMTKDKGGLARVILSRAEVDMDEIQRVYRKKYGVEMIEAICESIPAGDYRDFLVALARKASTTATAFS</sequence>
<dbReference type="AlphaFoldDB" id="A0A834LUS9"/>
<name>A0A834LUS9_RHOSS</name>
<keyword evidence="2" id="KW-0106">Calcium</keyword>
<protein>
    <recommendedName>
        <fullName evidence="7">Annexin</fullName>
    </recommendedName>
</protein>
<keyword evidence="1" id="KW-0677">Repeat</keyword>
<dbReference type="InterPro" id="IPR001464">
    <property type="entry name" value="Annexin"/>
</dbReference>
<evidence type="ECO:0008006" key="7">
    <source>
        <dbReference type="Google" id="ProtNLM"/>
    </source>
</evidence>
<evidence type="ECO:0000256" key="2">
    <source>
        <dbReference type="ARBA" id="ARBA00022837"/>
    </source>
</evidence>
<reference evidence="5" key="1">
    <citation type="submission" date="2019-11" db="EMBL/GenBank/DDBJ databases">
        <authorList>
            <person name="Liu Y."/>
            <person name="Hou J."/>
            <person name="Li T.-Q."/>
            <person name="Guan C.-H."/>
            <person name="Wu X."/>
            <person name="Wu H.-Z."/>
            <person name="Ling F."/>
            <person name="Zhang R."/>
            <person name="Shi X.-G."/>
            <person name="Ren J.-P."/>
            <person name="Chen E.-F."/>
            <person name="Sun J.-M."/>
        </authorList>
    </citation>
    <scope>NUCLEOTIDE SEQUENCE</scope>
    <source>
        <strain evidence="5">Adult_tree_wgs_1</strain>
        <tissue evidence="5">Leaves</tissue>
    </source>
</reference>
<gene>
    <name evidence="5" type="ORF">RHSIM_Rhsim03G0054200</name>
</gene>
<dbReference type="GO" id="GO:0009408">
    <property type="term" value="P:response to heat"/>
    <property type="evidence" value="ECO:0007669"/>
    <property type="project" value="TreeGrafter"/>
</dbReference>
<evidence type="ECO:0000256" key="4">
    <source>
        <dbReference type="ARBA" id="ARBA00023302"/>
    </source>
</evidence>
<dbReference type="InterPro" id="IPR037104">
    <property type="entry name" value="Annexin_sf"/>
</dbReference>
<dbReference type="GO" id="GO:0009651">
    <property type="term" value="P:response to salt stress"/>
    <property type="evidence" value="ECO:0007669"/>
    <property type="project" value="TreeGrafter"/>
</dbReference>
<keyword evidence="3" id="KW-0041">Annexin</keyword>
<comment type="caution">
    <text evidence="5">The sequence shown here is derived from an EMBL/GenBank/DDBJ whole genome shotgun (WGS) entry which is preliminary data.</text>
</comment>
<dbReference type="PROSITE" id="PS51897">
    <property type="entry name" value="ANNEXIN_2"/>
    <property type="match status" value="3"/>
</dbReference>
<dbReference type="GO" id="GO:0009414">
    <property type="term" value="P:response to water deprivation"/>
    <property type="evidence" value="ECO:0007669"/>
    <property type="project" value="TreeGrafter"/>
</dbReference>
<dbReference type="PANTHER" id="PTHR10502:SF190">
    <property type="entry name" value="OS09G0453300 PROTEIN"/>
    <property type="match status" value="1"/>
</dbReference>
<evidence type="ECO:0000256" key="3">
    <source>
        <dbReference type="ARBA" id="ARBA00023216"/>
    </source>
</evidence>
<dbReference type="GO" id="GO:0005737">
    <property type="term" value="C:cytoplasm"/>
    <property type="evidence" value="ECO:0007669"/>
    <property type="project" value="TreeGrafter"/>
</dbReference>
<keyword evidence="4" id="KW-0111">Calcium/phospholipid-binding</keyword>
<dbReference type="InterPro" id="IPR018502">
    <property type="entry name" value="Annexin_repeat"/>
</dbReference>
<dbReference type="PRINTS" id="PR00196">
    <property type="entry name" value="ANNEXIN"/>
</dbReference>
<dbReference type="SMART" id="SM00335">
    <property type="entry name" value="ANX"/>
    <property type="match status" value="2"/>
</dbReference>
<dbReference type="Proteomes" id="UP000626092">
    <property type="component" value="Unassembled WGS sequence"/>
</dbReference>
<dbReference type="GO" id="GO:0005509">
    <property type="term" value="F:calcium ion binding"/>
    <property type="evidence" value="ECO:0007669"/>
    <property type="project" value="InterPro"/>
</dbReference>